<dbReference type="OMA" id="INTEFCL"/>
<dbReference type="AlphaFoldDB" id="F0Z9F7"/>
<evidence type="ECO:0000313" key="1">
    <source>
        <dbReference type="EMBL" id="EGC39402.1"/>
    </source>
</evidence>
<proteinExistence type="predicted"/>
<dbReference type="GeneID" id="10509981"/>
<dbReference type="KEGG" id="dpp:DICPUDRAFT_147800"/>
<gene>
    <name evidence="1" type="ORF">DICPUDRAFT_147800</name>
</gene>
<accession>F0Z9F7</accession>
<dbReference type="InParanoid" id="F0Z9F7"/>
<evidence type="ECO:0000313" key="2">
    <source>
        <dbReference type="Proteomes" id="UP000001064"/>
    </source>
</evidence>
<reference evidence="2" key="1">
    <citation type="journal article" date="2011" name="Genome Biol.">
        <title>Comparative genomics of the social amoebae Dictyostelium discoideum and Dictyostelium purpureum.</title>
        <authorList>
            <consortium name="US DOE Joint Genome Institute (JGI-PGF)"/>
            <person name="Sucgang R."/>
            <person name="Kuo A."/>
            <person name="Tian X."/>
            <person name="Salerno W."/>
            <person name="Parikh A."/>
            <person name="Feasley C.L."/>
            <person name="Dalin E."/>
            <person name="Tu H."/>
            <person name="Huang E."/>
            <person name="Barry K."/>
            <person name="Lindquist E."/>
            <person name="Shapiro H."/>
            <person name="Bruce D."/>
            <person name="Schmutz J."/>
            <person name="Salamov A."/>
            <person name="Fey P."/>
            <person name="Gaudet P."/>
            <person name="Anjard C."/>
            <person name="Babu M.M."/>
            <person name="Basu S."/>
            <person name="Bushmanova Y."/>
            <person name="van der Wel H."/>
            <person name="Katoh-Kurasawa M."/>
            <person name="Dinh C."/>
            <person name="Coutinho P.M."/>
            <person name="Saito T."/>
            <person name="Elias M."/>
            <person name="Schaap P."/>
            <person name="Kay R.R."/>
            <person name="Henrissat B."/>
            <person name="Eichinger L."/>
            <person name="Rivero F."/>
            <person name="Putnam N.H."/>
            <person name="West C.M."/>
            <person name="Loomis W.F."/>
            <person name="Chisholm R.L."/>
            <person name="Shaulsky G."/>
            <person name="Strassmann J.E."/>
            <person name="Queller D.C."/>
            <person name="Kuspa A."/>
            <person name="Grigoriev I.V."/>
        </authorList>
    </citation>
    <scope>NUCLEOTIDE SEQUENCE [LARGE SCALE GENOMIC DNA]</scope>
    <source>
        <strain evidence="2">QSDP1</strain>
    </source>
</reference>
<dbReference type="Proteomes" id="UP000001064">
    <property type="component" value="Unassembled WGS sequence"/>
</dbReference>
<organism evidence="1 2">
    <name type="scientific">Dictyostelium purpureum</name>
    <name type="common">Slime mold</name>
    <dbReference type="NCBI Taxonomy" id="5786"/>
    <lineage>
        <taxon>Eukaryota</taxon>
        <taxon>Amoebozoa</taxon>
        <taxon>Evosea</taxon>
        <taxon>Eumycetozoa</taxon>
        <taxon>Dictyostelia</taxon>
        <taxon>Dictyosteliales</taxon>
        <taxon>Dictyosteliaceae</taxon>
        <taxon>Dictyostelium</taxon>
    </lineage>
</organism>
<dbReference type="EMBL" id="GL870958">
    <property type="protein sequence ID" value="EGC39402.1"/>
    <property type="molecule type" value="Genomic_DNA"/>
</dbReference>
<dbReference type="RefSeq" id="XP_003284076.1">
    <property type="nucleotide sequence ID" value="XM_003284028.1"/>
</dbReference>
<name>F0Z9F7_DICPU</name>
<keyword evidence="2" id="KW-1185">Reference proteome</keyword>
<sequence>MDLVLGFNIKDNCDYLLSLDNNVANQKLYKQFVFLLHKDYRSIENITKDDFEIIKKDELYLLSRFSEYFNVNYGDKDEYVKKALFLNVIKNSLELQGLLKYIFDIIKLNIKHLNKEISMEIVNLIILYFKANFIYGIDHFGLFLSVLLFQDLIGFEEFSIIFGPDIQMIFNKFRNEAFFQTFKIARQTKYKNDSNEIVIKGHFQNKFKIIIHDRHIDFLLQLLQSSPNYKESLYILLTVAHKLQNKYYDQLFDFLYNEKELIEYKNKNFFNLSFNFKPLEEFKEIKKEEKKEKQEGIEKEDPLEKLFSSNLTTKQTNNSEVEDNILKFFIKSLLKHNKFIFGYYKDFITSINERKIYEFGKDFAMLFKHLPLQEVFQLFQKCLKEFFFSTIKNVYKLCLINWGEDNFRGILTMERILEPEFDSILPDIYRFCFESLKVSDLEKNLPYLFYGNKEQFRVKYELIEKYYLNQLISSLDVHLIEKYLYPNFKEKCLESKIYQFKKQPEVKIQDQKNIEDNKPTPILPNYLILYIFNLYINSTENNLKSKFNILNLNHKYFESVVNFINFSSSVPITIKYTNSIKKLKSIGSSSEEGWSILKFNELSYLKVLVLKDGEYIDFKNYQVFSNLKTIDIVMENVVSFLSGGLIKRLSLIPALEKIRFTLGLSRITKDILNDFIYLADSLNKKIEFDINETFTMHDEYISLYILSSAHTNIKVTGVCTTLSSFLTNPETYSKATDTFTFEIVQLANYYNPENNTTTKMIKNNEQISSLKEIKNLHFKMKCSDVFKVLELLEHLDSLESLCFTFTNSGAHDLADNLDKVFILASNLPQLSNITIADDQGFPMGINWLNLTNNKFSSNNFKYFFK</sequence>
<protein>
    <submittedName>
        <fullName evidence="1">Uncharacterized protein</fullName>
    </submittedName>
</protein>
<dbReference type="VEuPathDB" id="AmoebaDB:DICPUDRAFT_147800"/>